<dbReference type="EC" id="3.2.2.24" evidence="2"/>
<dbReference type="PANTHER" id="PTHR16222:SF12">
    <property type="entry name" value="ADP-RIBOSYLGLYCOHYDROLASE-RELATED"/>
    <property type="match status" value="1"/>
</dbReference>
<dbReference type="Gene3D" id="1.10.4080.10">
    <property type="entry name" value="ADP-ribosylation/Crystallin J1"/>
    <property type="match status" value="1"/>
</dbReference>
<feature type="binding site" evidence="1">
    <location>
        <position position="316"/>
    </location>
    <ligand>
        <name>Mg(2+)</name>
        <dbReference type="ChEBI" id="CHEBI:18420"/>
        <label>1</label>
    </ligand>
</feature>
<dbReference type="InterPro" id="IPR049650">
    <property type="entry name" value="Tri1-like"/>
</dbReference>
<name>A0A841H098_9BACT</name>
<evidence type="ECO:0000313" key="2">
    <source>
        <dbReference type="EMBL" id="MBB6071481.1"/>
    </source>
</evidence>
<feature type="binding site" evidence="1">
    <location>
        <position position="116"/>
    </location>
    <ligand>
        <name>Mg(2+)</name>
        <dbReference type="ChEBI" id="CHEBI:18420"/>
        <label>1</label>
    </ligand>
</feature>
<dbReference type="GO" id="GO:0046872">
    <property type="term" value="F:metal ion binding"/>
    <property type="evidence" value="ECO:0007669"/>
    <property type="project" value="UniProtKB-KW"/>
</dbReference>
<keyword evidence="2" id="KW-0378">Hydrolase</keyword>
<gene>
    <name evidence="2" type="ORF">HNQ61_003109</name>
</gene>
<feature type="binding site" evidence="1">
    <location>
        <position position="115"/>
    </location>
    <ligand>
        <name>Mg(2+)</name>
        <dbReference type="ChEBI" id="CHEBI:18420"/>
        <label>1</label>
    </ligand>
</feature>
<dbReference type="EMBL" id="JACHIA010000009">
    <property type="protein sequence ID" value="MBB6071481.1"/>
    <property type="molecule type" value="Genomic_DNA"/>
</dbReference>
<dbReference type="AlphaFoldDB" id="A0A841H098"/>
<feature type="binding site" evidence="1">
    <location>
        <position position="317"/>
    </location>
    <ligand>
        <name>Mg(2+)</name>
        <dbReference type="ChEBI" id="CHEBI:18420"/>
        <label>1</label>
    </ligand>
</feature>
<protein>
    <submittedName>
        <fullName evidence="2">ADP-ribosyl-[dinitrogen reductase] hydrolase</fullName>
        <ecNumber evidence="2">3.2.2.24</ecNumber>
    </submittedName>
</protein>
<comment type="cofactor">
    <cofactor evidence="1">
        <name>Mg(2+)</name>
        <dbReference type="ChEBI" id="CHEBI:18420"/>
    </cofactor>
    <text evidence="1">Binds 2 magnesium ions per subunit.</text>
</comment>
<sequence>MIDLHADDLALGEYVVAHYRHLSPPASPGLRMRMGQIDADEARRAEGDRAPLSWLDTPADALSPEAARDRARGALLGMAAGDAVGTTLEFQPRDAGHVHDMVGGGPFRLAAGEWTDDTTMALCLADAIIADGEFNPASFARLLVRWYRDGLNSVTGHCFDIGNATRTAVEGHEAEDFRWRGNTSDRTAGNGSLVRVAPVAIAWRGSLRQTWYMAAAQSRVTHGAMDALACCQIFAMQMHHALRGAPREAVLAPMLASLTPRAQIINAGEYKSKTRDQIRSSGYVVDTLEAALWSIWNSGSFEEAVLLAANLGDDADSVACVAGQLAGAIYGLSAIPPEWLRKLAWRDALLDRADRLLAL</sequence>
<evidence type="ECO:0000256" key="1">
    <source>
        <dbReference type="PIRSR" id="PIRSR605502-1"/>
    </source>
</evidence>
<dbReference type="InterPro" id="IPR050792">
    <property type="entry name" value="ADP-ribosylglycohydrolase"/>
</dbReference>
<dbReference type="InterPro" id="IPR036705">
    <property type="entry name" value="Ribosyl_crysJ1_sf"/>
</dbReference>
<organism evidence="2 3">
    <name type="scientific">Longimicrobium terrae</name>
    <dbReference type="NCBI Taxonomy" id="1639882"/>
    <lineage>
        <taxon>Bacteria</taxon>
        <taxon>Pseudomonadati</taxon>
        <taxon>Gemmatimonadota</taxon>
        <taxon>Longimicrobiia</taxon>
        <taxon>Longimicrobiales</taxon>
        <taxon>Longimicrobiaceae</taxon>
        <taxon>Longimicrobium</taxon>
    </lineage>
</organism>
<keyword evidence="1" id="KW-0460">Magnesium</keyword>
<keyword evidence="1" id="KW-0479">Metal-binding</keyword>
<dbReference type="SUPFAM" id="SSF101478">
    <property type="entry name" value="ADP-ribosylglycohydrolase"/>
    <property type="match status" value="1"/>
</dbReference>
<reference evidence="2 3" key="1">
    <citation type="submission" date="2020-08" db="EMBL/GenBank/DDBJ databases">
        <title>Genomic Encyclopedia of Type Strains, Phase IV (KMG-IV): sequencing the most valuable type-strain genomes for metagenomic binning, comparative biology and taxonomic classification.</title>
        <authorList>
            <person name="Goeker M."/>
        </authorList>
    </citation>
    <scope>NUCLEOTIDE SEQUENCE [LARGE SCALE GENOMIC DNA]</scope>
    <source>
        <strain evidence="2 3">DSM 29007</strain>
    </source>
</reference>
<feature type="binding site" evidence="1">
    <location>
        <position position="314"/>
    </location>
    <ligand>
        <name>Mg(2+)</name>
        <dbReference type="ChEBI" id="CHEBI:18420"/>
        <label>1</label>
    </ligand>
</feature>
<evidence type="ECO:0000313" key="3">
    <source>
        <dbReference type="Proteomes" id="UP000582837"/>
    </source>
</evidence>
<dbReference type="NCBIfam" id="NF041672">
    <property type="entry name" value="ADPriboarghdlase"/>
    <property type="match status" value="1"/>
</dbReference>
<comment type="caution">
    <text evidence="2">The sequence shown here is derived from an EMBL/GenBank/DDBJ whole genome shotgun (WGS) entry which is preliminary data.</text>
</comment>
<dbReference type="PANTHER" id="PTHR16222">
    <property type="entry name" value="ADP-RIBOSYLGLYCOHYDROLASE"/>
    <property type="match status" value="1"/>
</dbReference>
<dbReference type="InterPro" id="IPR005502">
    <property type="entry name" value="Ribosyl_crysJ1"/>
</dbReference>
<keyword evidence="2" id="KW-0326">Glycosidase</keyword>
<dbReference type="Pfam" id="PF03747">
    <property type="entry name" value="ADP_ribosyl_GH"/>
    <property type="match status" value="1"/>
</dbReference>
<dbReference type="RefSeq" id="WP_170035017.1">
    <property type="nucleotide sequence ID" value="NZ_JABDTL010000001.1"/>
</dbReference>
<accession>A0A841H098</accession>
<keyword evidence="3" id="KW-1185">Reference proteome</keyword>
<dbReference type="GO" id="GO:0047407">
    <property type="term" value="F:ADP-ribosyl-[dinitrogen reductase] hydrolase activity"/>
    <property type="evidence" value="ECO:0007669"/>
    <property type="project" value="UniProtKB-EC"/>
</dbReference>
<proteinExistence type="predicted"/>
<dbReference type="Proteomes" id="UP000582837">
    <property type="component" value="Unassembled WGS sequence"/>
</dbReference>
<feature type="binding site" evidence="1">
    <location>
        <position position="117"/>
    </location>
    <ligand>
        <name>Mg(2+)</name>
        <dbReference type="ChEBI" id="CHEBI:18420"/>
        <label>1</label>
    </ligand>
</feature>